<sequence length="233" mass="26504">MSSFVDSTLSCYRNVCADIEELVSHSSLYIDGEGSEWYELFCALRLYAFGSPVRRTSSNAYAPPPPGCIRLRLFSADRRRRGRVLDQVDFRLEPNGGLDVDAVRAYWGIKLLRPCDTATGMVFAPARDDQWSALALHNLTHGKFNKLNVIYVPSAEDEFNPSKGTRPAARRACRQFLHDPNWYIYMLLAFLLFCAFVPYALRAVASSFQFVIITLLLSIRLMWLLLKYGVKTL</sequence>
<protein>
    <submittedName>
        <fullName evidence="1">Uncharacterized protein</fullName>
    </submittedName>
</protein>
<name>A0ACB8QJX5_9AGAM</name>
<dbReference type="EMBL" id="MU273561">
    <property type="protein sequence ID" value="KAI0031967.1"/>
    <property type="molecule type" value="Genomic_DNA"/>
</dbReference>
<keyword evidence="2" id="KW-1185">Reference proteome</keyword>
<comment type="caution">
    <text evidence="1">The sequence shown here is derived from an EMBL/GenBank/DDBJ whole genome shotgun (WGS) entry which is preliminary data.</text>
</comment>
<reference evidence="1" key="1">
    <citation type="submission" date="2021-02" db="EMBL/GenBank/DDBJ databases">
        <authorList>
            <consortium name="DOE Joint Genome Institute"/>
            <person name="Ahrendt S."/>
            <person name="Looney B.P."/>
            <person name="Miyauchi S."/>
            <person name="Morin E."/>
            <person name="Drula E."/>
            <person name="Courty P.E."/>
            <person name="Chicoki N."/>
            <person name="Fauchery L."/>
            <person name="Kohler A."/>
            <person name="Kuo A."/>
            <person name="Labutti K."/>
            <person name="Pangilinan J."/>
            <person name="Lipzen A."/>
            <person name="Riley R."/>
            <person name="Andreopoulos W."/>
            <person name="He G."/>
            <person name="Johnson J."/>
            <person name="Barry K.W."/>
            <person name="Grigoriev I.V."/>
            <person name="Nagy L."/>
            <person name="Hibbett D."/>
            <person name="Henrissat B."/>
            <person name="Matheny P.B."/>
            <person name="Labbe J."/>
            <person name="Martin F."/>
        </authorList>
    </citation>
    <scope>NUCLEOTIDE SEQUENCE</scope>
    <source>
        <strain evidence="1">EC-137</strain>
    </source>
</reference>
<reference evidence="1" key="2">
    <citation type="journal article" date="2022" name="New Phytol.">
        <title>Evolutionary transition to the ectomycorrhizal habit in the genomes of a hyperdiverse lineage of mushroom-forming fungi.</title>
        <authorList>
            <person name="Looney B."/>
            <person name="Miyauchi S."/>
            <person name="Morin E."/>
            <person name="Drula E."/>
            <person name="Courty P.E."/>
            <person name="Kohler A."/>
            <person name="Kuo A."/>
            <person name="LaButti K."/>
            <person name="Pangilinan J."/>
            <person name="Lipzen A."/>
            <person name="Riley R."/>
            <person name="Andreopoulos W."/>
            <person name="He G."/>
            <person name="Johnson J."/>
            <person name="Nolan M."/>
            <person name="Tritt A."/>
            <person name="Barry K.W."/>
            <person name="Grigoriev I.V."/>
            <person name="Nagy L.G."/>
            <person name="Hibbett D."/>
            <person name="Henrissat B."/>
            <person name="Matheny P.B."/>
            <person name="Labbe J."/>
            <person name="Martin F.M."/>
        </authorList>
    </citation>
    <scope>NUCLEOTIDE SEQUENCE</scope>
    <source>
        <strain evidence="1">EC-137</strain>
    </source>
</reference>
<gene>
    <name evidence="1" type="ORF">K488DRAFT_86288</name>
</gene>
<accession>A0ACB8QJX5</accession>
<dbReference type="Proteomes" id="UP000814128">
    <property type="component" value="Unassembled WGS sequence"/>
</dbReference>
<evidence type="ECO:0000313" key="1">
    <source>
        <dbReference type="EMBL" id="KAI0031967.1"/>
    </source>
</evidence>
<evidence type="ECO:0000313" key="2">
    <source>
        <dbReference type="Proteomes" id="UP000814128"/>
    </source>
</evidence>
<organism evidence="1 2">
    <name type="scientific">Vararia minispora EC-137</name>
    <dbReference type="NCBI Taxonomy" id="1314806"/>
    <lineage>
        <taxon>Eukaryota</taxon>
        <taxon>Fungi</taxon>
        <taxon>Dikarya</taxon>
        <taxon>Basidiomycota</taxon>
        <taxon>Agaricomycotina</taxon>
        <taxon>Agaricomycetes</taxon>
        <taxon>Russulales</taxon>
        <taxon>Lachnocladiaceae</taxon>
        <taxon>Vararia</taxon>
    </lineage>
</organism>
<proteinExistence type="predicted"/>